<dbReference type="PANTHER" id="PTHR43591:SF99">
    <property type="entry name" value="OS06G0646000 PROTEIN"/>
    <property type="match status" value="1"/>
</dbReference>
<evidence type="ECO:0000313" key="2">
    <source>
        <dbReference type="EMBL" id="MCK9795481.1"/>
    </source>
</evidence>
<feature type="domain" description="Methyltransferase type 11" evidence="1">
    <location>
        <begin position="51"/>
        <end position="144"/>
    </location>
</feature>
<dbReference type="GO" id="GO:0008168">
    <property type="term" value="F:methyltransferase activity"/>
    <property type="evidence" value="ECO:0007669"/>
    <property type="project" value="UniProtKB-KW"/>
</dbReference>
<accession>A0ABT0J7K6</accession>
<dbReference type="RefSeq" id="WP_416345343.1">
    <property type="nucleotide sequence ID" value="NZ_JALQCY010000006.1"/>
</dbReference>
<proteinExistence type="predicted"/>
<dbReference type="SUPFAM" id="SSF53335">
    <property type="entry name" value="S-adenosyl-L-methionine-dependent methyltransferases"/>
    <property type="match status" value="1"/>
</dbReference>
<dbReference type="Proteomes" id="UP001651050">
    <property type="component" value="Unassembled WGS sequence"/>
</dbReference>
<dbReference type="EMBL" id="JALQCY010000006">
    <property type="protein sequence ID" value="MCK9795481.1"/>
    <property type="molecule type" value="Genomic_DNA"/>
</dbReference>
<dbReference type="Pfam" id="PF08241">
    <property type="entry name" value="Methyltransf_11"/>
    <property type="match status" value="1"/>
</dbReference>
<sequence length="208" mass="21916">MTSLSARDDVAAAVAAAYDARAATYDESAMHRDLAVTVAGFCALDGVRDVLDVATGTGLVLRALASAAGRPLRLAGVDLSPDMLTVARREAPDATLLRADAAALPLADGSADLVTCVTALQLMPRPDAVLAEWARVLRPGGRAVTATFTGFGRPARPRRDFPVRHDRFATPELLAGLATRAGLRLTRHAAWSHHDGDAFLLAELEADR</sequence>
<keyword evidence="2" id="KW-0808">Transferase</keyword>
<evidence type="ECO:0000259" key="1">
    <source>
        <dbReference type="Pfam" id="PF08241"/>
    </source>
</evidence>
<dbReference type="Gene3D" id="3.40.50.150">
    <property type="entry name" value="Vaccinia Virus protein VP39"/>
    <property type="match status" value="1"/>
</dbReference>
<dbReference type="InterPro" id="IPR029063">
    <property type="entry name" value="SAM-dependent_MTases_sf"/>
</dbReference>
<name>A0ABT0J7K6_9MICO</name>
<protein>
    <submittedName>
        <fullName evidence="2">Methyltransferase domain-containing protein</fullName>
    </submittedName>
</protein>
<keyword evidence="2" id="KW-0489">Methyltransferase</keyword>
<keyword evidence="3" id="KW-1185">Reference proteome</keyword>
<gene>
    <name evidence="2" type="ORF">M1843_17190</name>
</gene>
<dbReference type="InterPro" id="IPR013216">
    <property type="entry name" value="Methyltransf_11"/>
</dbReference>
<dbReference type="GO" id="GO:0032259">
    <property type="term" value="P:methylation"/>
    <property type="evidence" value="ECO:0007669"/>
    <property type="project" value="UniProtKB-KW"/>
</dbReference>
<dbReference type="CDD" id="cd02440">
    <property type="entry name" value="AdoMet_MTases"/>
    <property type="match status" value="1"/>
</dbReference>
<organism evidence="2 3">
    <name type="scientific">Isoptericola peretonis</name>
    <dbReference type="NCBI Taxonomy" id="2918523"/>
    <lineage>
        <taxon>Bacteria</taxon>
        <taxon>Bacillati</taxon>
        <taxon>Actinomycetota</taxon>
        <taxon>Actinomycetes</taxon>
        <taxon>Micrococcales</taxon>
        <taxon>Promicromonosporaceae</taxon>
        <taxon>Isoptericola</taxon>
    </lineage>
</organism>
<evidence type="ECO:0000313" key="3">
    <source>
        <dbReference type="Proteomes" id="UP001651050"/>
    </source>
</evidence>
<dbReference type="PANTHER" id="PTHR43591">
    <property type="entry name" value="METHYLTRANSFERASE"/>
    <property type="match status" value="1"/>
</dbReference>
<comment type="caution">
    <text evidence="2">The sequence shown here is derived from an EMBL/GenBank/DDBJ whole genome shotgun (WGS) entry which is preliminary data.</text>
</comment>
<reference evidence="2 3" key="1">
    <citation type="submission" date="2022-02" db="EMBL/GenBank/DDBJ databases">
        <title>The car tank lid bacteriome: a reservoir of bacteria with potential in bioremediation of fuel.</title>
        <authorList>
            <person name="Vidal-Verdu A."/>
            <person name="Gomez-Martinez D."/>
            <person name="Latorre-Perez A."/>
            <person name="Pereto J."/>
            <person name="Porcar M."/>
        </authorList>
    </citation>
    <scope>NUCLEOTIDE SEQUENCE [LARGE SCALE GENOMIC DNA]</scope>
    <source>
        <strain evidence="2 3">4D.3</strain>
    </source>
</reference>